<dbReference type="AlphaFoldDB" id="A0A978VLX5"/>
<evidence type="ECO:0000256" key="1">
    <source>
        <dbReference type="ARBA" id="ARBA00022676"/>
    </source>
</evidence>
<accession>A0A978VLX5</accession>
<reference evidence="2" key="1">
    <citation type="journal article" date="2021" name="Front. Plant Sci.">
        <title>Chromosome-Scale Genome Assembly for Chinese Sour Jujube and Insights Into Its Genome Evolution and Domestication Signature.</title>
        <authorList>
            <person name="Shen L.-Y."/>
            <person name="Luo H."/>
            <person name="Wang X.-L."/>
            <person name="Wang X.-M."/>
            <person name="Qiu X.-J."/>
            <person name="Liu H."/>
            <person name="Zhou S.-S."/>
            <person name="Jia K.-H."/>
            <person name="Nie S."/>
            <person name="Bao Y.-T."/>
            <person name="Zhang R.-G."/>
            <person name="Yun Q.-Z."/>
            <person name="Chai Y.-H."/>
            <person name="Lu J.-Y."/>
            <person name="Li Y."/>
            <person name="Zhao S.-W."/>
            <person name="Mao J.-F."/>
            <person name="Jia S.-G."/>
            <person name="Mao Y.-M."/>
        </authorList>
    </citation>
    <scope>NUCLEOTIDE SEQUENCE</scope>
    <source>
        <strain evidence="2">AT0</strain>
        <tissue evidence="2">Leaf</tissue>
    </source>
</reference>
<keyword evidence="1" id="KW-0328">Glycosyltransferase</keyword>
<sequence>MKESIVLYPAPVFHHMVSMVELGKLILRHHHDLSITILVPTGALDAAATSSYIHQLSQTDLSISFFTLRSIQLPQSLPQNRSAAAFQSIQLNAEAVVDALGTISATSKVLALITSAVHSSYHPHIPTYYYFSSCASTLAFFLHLPTIHNQTSKSFKDLNDTVFHLPGLPPIKASDMPDPVLDRNQPPYHYFIHYASCLPNSKGFIVNTFEALEPQAIKAITDGTCVLDGGTPPIYHIGPLITDSKEMRLAIALEKVAVSSSSLSSSSSSTKEEMVSAEELKKKVRELMGQEGQGLRERSLAMKSMAMAAWSMDGSSLSSLSKMVASWKQGH</sequence>
<evidence type="ECO:0000313" key="2">
    <source>
        <dbReference type="EMBL" id="KAH7534094.1"/>
    </source>
</evidence>
<evidence type="ECO:0000313" key="3">
    <source>
        <dbReference type="Proteomes" id="UP000813462"/>
    </source>
</evidence>
<keyword evidence="1" id="KW-0808">Transferase</keyword>
<proteinExistence type="predicted"/>
<name>A0A978VLX5_ZIZJJ</name>
<dbReference type="PANTHER" id="PTHR48048:SF56">
    <property type="entry name" value="GLYCOSYLTRANSFERASE"/>
    <property type="match status" value="1"/>
</dbReference>
<dbReference type="Proteomes" id="UP000813462">
    <property type="component" value="Unassembled WGS sequence"/>
</dbReference>
<dbReference type="PANTHER" id="PTHR48048">
    <property type="entry name" value="GLYCOSYLTRANSFERASE"/>
    <property type="match status" value="1"/>
</dbReference>
<dbReference type="SUPFAM" id="SSF53756">
    <property type="entry name" value="UDP-Glycosyltransferase/glycogen phosphorylase"/>
    <property type="match status" value="1"/>
</dbReference>
<gene>
    <name evidence="2" type="ORF">FEM48_Zijuj04G0200800</name>
</gene>
<comment type="caution">
    <text evidence="2">The sequence shown here is derived from an EMBL/GenBank/DDBJ whole genome shotgun (WGS) entry which is preliminary data.</text>
</comment>
<dbReference type="InterPro" id="IPR050481">
    <property type="entry name" value="UDP-glycosyltransf_plant"/>
</dbReference>
<dbReference type="Gene3D" id="3.40.50.2000">
    <property type="entry name" value="Glycogen Phosphorylase B"/>
    <property type="match status" value="3"/>
</dbReference>
<dbReference type="EMBL" id="JAEACU010000004">
    <property type="protein sequence ID" value="KAH7534094.1"/>
    <property type="molecule type" value="Genomic_DNA"/>
</dbReference>
<organism evidence="2 3">
    <name type="scientific">Ziziphus jujuba var. spinosa</name>
    <dbReference type="NCBI Taxonomy" id="714518"/>
    <lineage>
        <taxon>Eukaryota</taxon>
        <taxon>Viridiplantae</taxon>
        <taxon>Streptophyta</taxon>
        <taxon>Embryophyta</taxon>
        <taxon>Tracheophyta</taxon>
        <taxon>Spermatophyta</taxon>
        <taxon>Magnoliopsida</taxon>
        <taxon>eudicotyledons</taxon>
        <taxon>Gunneridae</taxon>
        <taxon>Pentapetalae</taxon>
        <taxon>rosids</taxon>
        <taxon>fabids</taxon>
        <taxon>Rosales</taxon>
        <taxon>Rhamnaceae</taxon>
        <taxon>Paliureae</taxon>
        <taxon>Ziziphus</taxon>
    </lineage>
</organism>
<protein>
    <submittedName>
        <fullName evidence="2">Uncharacterized protein</fullName>
    </submittedName>
</protein>
<dbReference type="GO" id="GO:0035251">
    <property type="term" value="F:UDP-glucosyltransferase activity"/>
    <property type="evidence" value="ECO:0007669"/>
    <property type="project" value="InterPro"/>
</dbReference>